<comment type="caution">
    <text evidence="1">The sequence shown here is derived from an EMBL/GenBank/DDBJ whole genome shotgun (WGS) entry which is preliminary data.</text>
</comment>
<keyword evidence="2" id="KW-1185">Reference proteome</keyword>
<protein>
    <submittedName>
        <fullName evidence="1">Uncharacterized protein</fullName>
    </submittedName>
</protein>
<dbReference type="Proteomes" id="UP001595530">
    <property type="component" value="Unassembled WGS sequence"/>
</dbReference>
<accession>A0ABV7F5N1</accession>
<name>A0ABV7F5N1_9BURK</name>
<dbReference type="RefSeq" id="WP_390332036.1">
    <property type="nucleotide sequence ID" value="NZ_JBHRTP010000052.1"/>
</dbReference>
<dbReference type="EMBL" id="JBHRTP010000052">
    <property type="protein sequence ID" value="MFC3109499.1"/>
    <property type="molecule type" value="Genomic_DNA"/>
</dbReference>
<evidence type="ECO:0000313" key="1">
    <source>
        <dbReference type="EMBL" id="MFC3109499.1"/>
    </source>
</evidence>
<sequence length="168" mass="18934">MEFTKNEVDLVLGLSDQFLEDWESDTPNDRDYLERQAAYDRIRPYMVKAASMHNLFVRIQQSQLTGASSLDAKTSEQVKLLLADLDACAVVTSNADVQTNPLPRAMAEPGTHVCMRCELQSRVLQRAKEALTNVPIVGESYDQQHSDTHMRASIAVDEMLNLPTNLYF</sequence>
<reference evidence="2" key="1">
    <citation type="journal article" date="2019" name="Int. J. Syst. Evol. Microbiol.">
        <title>The Global Catalogue of Microorganisms (GCM) 10K type strain sequencing project: providing services to taxonomists for standard genome sequencing and annotation.</title>
        <authorList>
            <consortium name="The Broad Institute Genomics Platform"/>
            <consortium name="The Broad Institute Genome Sequencing Center for Infectious Disease"/>
            <person name="Wu L."/>
            <person name="Ma J."/>
        </authorList>
    </citation>
    <scope>NUCLEOTIDE SEQUENCE [LARGE SCALE GENOMIC DNA]</scope>
    <source>
        <strain evidence="2">KCTC 42986</strain>
    </source>
</reference>
<proteinExistence type="predicted"/>
<organism evidence="1 2">
    <name type="scientific">Undibacterium arcticum</name>
    <dbReference type="NCBI Taxonomy" id="1762892"/>
    <lineage>
        <taxon>Bacteria</taxon>
        <taxon>Pseudomonadati</taxon>
        <taxon>Pseudomonadota</taxon>
        <taxon>Betaproteobacteria</taxon>
        <taxon>Burkholderiales</taxon>
        <taxon>Oxalobacteraceae</taxon>
        <taxon>Undibacterium</taxon>
    </lineage>
</organism>
<gene>
    <name evidence="1" type="ORF">ACFOFO_16275</name>
</gene>
<evidence type="ECO:0000313" key="2">
    <source>
        <dbReference type="Proteomes" id="UP001595530"/>
    </source>
</evidence>